<organism evidence="1 2">
    <name type="scientific">Halobacteriovorax marinus</name>
    <dbReference type="NCBI Taxonomy" id="97084"/>
    <lineage>
        <taxon>Bacteria</taxon>
        <taxon>Pseudomonadati</taxon>
        <taxon>Bdellovibrionota</taxon>
        <taxon>Bacteriovoracia</taxon>
        <taxon>Bacteriovoracales</taxon>
        <taxon>Halobacteriovoraceae</taxon>
        <taxon>Halobacteriovorax</taxon>
    </lineage>
</organism>
<dbReference type="AlphaFoldDB" id="A0A1Y5FC00"/>
<comment type="caution">
    <text evidence="1">The sequence shown here is derived from an EMBL/GenBank/DDBJ whole genome shotgun (WGS) entry which is preliminary data.</text>
</comment>
<gene>
    <name evidence="1" type="ORF">A9Q84_01475</name>
</gene>
<protein>
    <submittedName>
        <fullName evidence="1">Uncharacterized protein</fullName>
    </submittedName>
</protein>
<dbReference type="EMBL" id="MAAO01000002">
    <property type="protein sequence ID" value="OUR99721.1"/>
    <property type="molecule type" value="Genomic_DNA"/>
</dbReference>
<dbReference type="Proteomes" id="UP000196531">
    <property type="component" value="Unassembled WGS sequence"/>
</dbReference>
<accession>A0A1Y5FC00</accession>
<evidence type="ECO:0000313" key="2">
    <source>
        <dbReference type="Proteomes" id="UP000196531"/>
    </source>
</evidence>
<evidence type="ECO:0000313" key="1">
    <source>
        <dbReference type="EMBL" id="OUR99721.1"/>
    </source>
</evidence>
<sequence>MFFSSLGDQLKILTLLVSLLITTTTLAREVDQYMAWGHTLSDSGPVIDQYIRDGLKKAIVEINTKKYHYVTKRRRGTRRRIKVETNWYKSCTLVAHKVMREAFYSPTYQKIEDFVDNDPSLDRYPRRPSTKDKELRKKLKETPNFGFMTDKEYLKRSIVRTSPLNSPLARIVNVYGIYSGADKFGHFTSFGVRYLKKIHKKMKKGLSYEQALKKVFNYGYTSEKSYVGMLFTKVFSRGDLEANYQGLVFSKSLCDSSSTFRLENNGKSWSFKNLNQFSIRNYINPNWDESHNNSLFTAKKWNKAVIPTVLENKYCEKLDSNWVRELKERYITLEKKSLNKEFEGAWIKKKFDSFDPKTHSLIELCSKIK</sequence>
<reference evidence="2" key="1">
    <citation type="journal article" date="2017" name="Proc. Natl. Acad. Sci. U.S.A.">
        <title>Simulation of Deepwater Horizon oil plume reveals substrate specialization within a complex community of hydrocarbon-degraders.</title>
        <authorList>
            <person name="Hu P."/>
            <person name="Dubinsky E.A."/>
            <person name="Probst A.J."/>
            <person name="Wang J."/>
            <person name="Sieber C.M.K."/>
            <person name="Tom L.M."/>
            <person name="Gardinali P."/>
            <person name="Banfield J.F."/>
            <person name="Atlas R.M."/>
            <person name="Andersen G.L."/>
        </authorList>
    </citation>
    <scope>NUCLEOTIDE SEQUENCE [LARGE SCALE GENOMIC DNA]</scope>
</reference>
<proteinExistence type="predicted"/>
<name>A0A1Y5FC00_9BACT</name>